<evidence type="ECO:0000259" key="2">
    <source>
        <dbReference type="PROSITE" id="PS51253"/>
    </source>
</evidence>
<feature type="non-terminal residue" evidence="3">
    <location>
        <position position="204"/>
    </location>
</feature>
<sequence length="204" mass="23116">MPALIALLAAEELEIPMVRISHTLAQQVELLEIYHDLGDRKENLSIKLSHSSFGRMIGVHLPRSSFERMIKREASLRAAAETYPLGAHYVADRKNALTEEALNRWLQHQREQDIPVNGEMVKKVCTVIVGHQNEFGETTTNAPLSFSVAWSDEIANETVCKAPPSFSHSWFNAFKRRYRITYCQLHDEAGSVDLKAVETELDDI</sequence>
<dbReference type="SUPFAM" id="SSF46689">
    <property type="entry name" value="Homeodomain-like"/>
    <property type="match status" value="1"/>
</dbReference>
<accession>A0A9P6TV85</accession>
<dbReference type="Proteomes" id="UP000726737">
    <property type="component" value="Unassembled WGS sequence"/>
</dbReference>
<organism evidence="3 4">
    <name type="scientific">Mortierella polycephala</name>
    <dbReference type="NCBI Taxonomy" id="41804"/>
    <lineage>
        <taxon>Eukaryota</taxon>
        <taxon>Fungi</taxon>
        <taxon>Fungi incertae sedis</taxon>
        <taxon>Mucoromycota</taxon>
        <taxon>Mortierellomycotina</taxon>
        <taxon>Mortierellomycetes</taxon>
        <taxon>Mortierellales</taxon>
        <taxon>Mortierellaceae</taxon>
        <taxon>Mortierella</taxon>
    </lineage>
</organism>
<evidence type="ECO:0000256" key="1">
    <source>
        <dbReference type="ARBA" id="ARBA00023125"/>
    </source>
</evidence>
<feature type="domain" description="HTH CENPB-type" evidence="2">
    <location>
        <begin position="86"/>
        <end position="184"/>
    </location>
</feature>
<gene>
    <name evidence="3" type="ORF">BG011_001115</name>
</gene>
<evidence type="ECO:0000313" key="4">
    <source>
        <dbReference type="Proteomes" id="UP000726737"/>
    </source>
</evidence>
<dbReference type="EMBL" id="JAAAJA010001273">
    <property type="protein sequence ID" value="KAG0247661.1"/>
    <property type="molecule type" value="Genomic_DNA"/>
</dbReference>
<keyword evidence="4" id="KW-1185">Reference proteome</keyword>
<dbReference type="Gene3D" id="1.10.10.60">
    <property type="entry name" value="Homeodomain-like"/>
    <property type="match status" value="1"/>
</dbReference>
<dbReference type="GO" id="GO:0003677">
    <property type="term" value="F:DNA binding"/>
    <property type="evidence" value="ECO:0007669"/>
    <property type="project" value="UniProtKB-KW"/>
</dbReference>
<dbReference type="InterPro" id="IPR009057">
    <property type="entry name" value="Homeodomain-like_sf"/>
</dbReference>
<dbReference type="PROSITE" id="PS51253">
    <property type="entry name" value="HTH_CENPB"/>
    <property type="match status" value="1"/>
</dbReference>
<protein>
    <recommendedName>
        <fullName evidence="2">HTH CENPB-type domain-containing protein</fullName>
    </recommendedName>
</protein>
<reference evidence="3" key="1">
    <citation type="journal article" date="2020" name="Fungal Divers.">
        <title>Resolving the Mortierellaceae phylogeny through synthesis of multi-gene phylogenetics and phylogenomics.</title>
        <authorList>
            <person name="Vandepol N."/>
            <person name="Liber J."/>
            <person name="Desiro A."/>
            <person name="Na H."/>
            <person name="Kennedy M."/>
            <person name="Barry K."/>
            <person name="Grigoriev I.V."/>
            <person name="Miller A.N."/>
            <person name="O'Donnell K."/>
            <person name="Stajich J.E."/>
            <person name="Bonito G."/>
        </authorList>
    </citation>
    <scope>NUCLEOTIDE SEQUENCE</scope>
    <source>
        <strain evidence="3">KOD948</strain>
    </source>
</reference>
<dbReference type="InterPro" id="IPR006600">
    <property type="entry name" value="HTH_CenpB_DNA-bd_dom"/>
</dbReference>
<dbReference type="SMART" id="SM00674">
    <property type="entry name" value="CENPB"/>
    <property type="match status" value="1"/>
</dbReference>
<dbReference type="AlphaFoldDB" id="A0A9P6TV85"/>
<proteinExistence type="predicted"/>
<keyword evidence="1" id="KW-0238">DNA-binding</keyword>
<evidence type="ECO:0000313" key="3">
    <source>
        <dbReference type="EMBL" id="KAG0247661.1"/>
    </source>
</evidence>
<dbReference type="OrthoDB" id="2432460at2759"/>
<comment type="caution">
    <text evidence="3">The sequence shown here is derived from an EMBL/GenBank/DDBJ whole genome shotgun (WGS) entry which is preliminary data.</text>
</comment>
<name>A0A9P6TV85_9FUNG</name>